<reference evidence="2 3" key="1">
    <citation type="submission" date="2024-04" db="EMBL/GenBank/DDBJ databases">
        <authorList>
            <person name="Waldvogel A.-M."/>
            <person name="Schoenle A."/>
        </authorList>
    </citation>
    <scope>NUCLEOTIDE SEQUENCE [LARGE SCALE GENOMIC DNA]</scope>
</reference>
<feature type="compositionally biased region" description="Basic and acidic residues" evidence="1">
    <location>
        <begin position="17"/>
        <end position="40"/>
    </location>
</feature>
<protein>
    <submittedName>
        <fullName evidence="2">Uncharacterized protein</fullName>
    </submittedName>
</protein>
<accession>A0AAV2KPM4</accession>
<name>A0AAV2KPM4_KNICA</name>
<gene>
    <name evidence="2" type="ORF">KC01_LOCUS19670</name>
</gene>
<sequence>MLLLQSEVMDPTSPIWRQREETHAEGGRRKSWKSGDEQIKGESAQYGALESQHEAPTVPQEPTRICSLQSDRRDKSEPAPRMLKSRVGALGLGS</sequence>
<organism evidence="2 3">
    <name type="scientific">Knipowitschia caucasica</name>
    <name type="common">Caucasian dwarf goby</name>
    <name type="synonym">Pomatoschistus caucasicus</name>
    <dbReference type="NCBI Taxonomy" id="637954"/>
    <lineage>
        <taxon>Eukaryota</taxon>
        <taxon>Metazoa</taxon>
        <taxon>Chordata</taxon>
        <taxon>Craniata</taxon>
        <taxon>Vertebrata</taxon>
        <taxon>Euteleostomi</taxon>
        <taxon>Actinopterygii</taxon>
        <taxon>Neopterygii</taxon>
        <taxon>Teleostei</taxon>
        <taxon>Neoteleostei</taxon>
        <taxon>Acanthomorphata</taxon>
        <taxon>Gobiaria</taxon>
        <taxon>Gobiiformes</taxon>
        <taxon>Gobioidei</taxon>
        <taxon>Gobiidae</taxon>
        <taxon>Gobiinae</taxon>
        <taxon>Knipowitschia</taxon>
    </lineage>
</organism>
<evidence type="ECO:0000313" key="2">
    <source>
        <dbReference type="EMBL" id="CAL1590107.1"/>
    </source>
</evidence>
<proteinExistence type="predicted"/>
<evidence type="ECO:0000313" key="3">
    <source>
        <dbReference type="Proteomes" id="UP001497482"/>
    </source>
</evidence>
<evidence type="ECO:0000256" key="1">
    <source>
        <dbReference type="SAM" id="MobiDB-lite"/>
    </source>
</evidence>
<feature type="region of interest" description="Disordered" evidence="1">
    <location>
        <begin position="1"/>
        <end position="94"/>
    </location>
</feature>
<dbReference type="Proteomes" id="UP001497482">
    <property type="component" value="Chromosome 19"/>
</dbReference>
<dbReference type="AlphaFoldDB" id="A0AAV2KPM4"/>
<keyword evidence="3" id="KW-1185">Reference proteome</keyword>
<dbReference type="EMBL" id="OZ035841">
    <property type="protein sequence ID" value="CAL1590107.1"/>
    <property type="molecule type" value="Genomic_DNA"/>
</dbReference>